<proteinExistence type="predicted"/>
<evidence type="ECO:0000313" key="1">
    <source>
        <dbReference type="EMBL" id="KAJ8933140.1"/>
    </source>
</evidence>
<dbReference type="AlphaFoldDB" id="A0AAV8X452"/>
<sequence length="174" mass="19199">MMHGFGELRGVRIKAFRCVVHLQSTLVLLRTTKKPGLLKNTVSVGVLKFCKSIHCAVSKSESDLGDDAISRLPLLQVAIDNIPPQFVLEKPYIIIIKGEKEITVEGTIKITDGPKRKEGIVVKEYNLALADAALANNISVCWVKGHAQCNCNKEAYKLARAKTSRWSFMPNPPS</sequence>
<accession>A0AAV8X452</accession>
<name>A0AAV8X452_9CUCU</name>
<gene>
    <name evidence="1" type="ORF">NQ318_003168</name>
</gene>
<protein>
    <recommendedName>
        <fullName evidence="3">RNase H type-1 domain-containing protein</fullName>
    </recommendedName>
</protein>
<evidence type="ECO:0000313" key="2">
    <source>
        <dbReference type="Proteomes" id="UP001162162"/>
    </source>
</evidence>
<dbReference type="Proteomes" id="UP001162162">
    <property type="component" value="Unassembled WGS sequence"/>
</dbReference>
<keyword evidence="2" id="KW-1185">Reference proteome</keyword>
<evidence type="ECO:0008006" key="3">
    <source>
        <dbReference type="Google" id="ProtNLM"/>
    </source>
</evidence>
<dbReference type="EMBL" id="JAPWTK010001288">
    <property type="protein sequence ID" value="KAJ8933140.1"/>
    <property type="molecule type" value="Genomic_DNA"/>
</dbReference>
<reference evidence="1" key="1">
    <citation type="journal article" date="2023" name="Insect Mol. Biol.">
        <title>Genome sequencing provides insights into the evolution of gene families encoding plant cell wall-degrading enzymes in longhorned beetles.</title>
        <authorList>
            <person name="Shin N.R."/>
            <person name="Okamura Y."/>
            <person name="Kirsch R."/>
            <person name="Pauchet Y."/>
        </authorList>
    </citation>
    <scope>NUCLEOTIDE SEQUENCE</scope>
    <source>
        <strain evidence="1">AMC_N1</strain>
    </source>
</reference>
<organism evidence="1 2">
    <name type="scientific">Aromia moschata</name>
    <dbReference type="NCBI Taxonomy" id="1265417"/>
    <lineage>
        <taxon>Eukaryota</taxon>
        <taxon>Metazoa</taxon>
        <taxon>Ecdysozoa</taxon>
        <taxon>Arthropoda</taxon>
        <taxon>Hexapoda</taxon>
        <taxon>Insecta</taxon>
        <taxon>Pterygota</taxon>
        <taxon>Neoptera</taxon>
        <taxon>Endopterygota</taxon>
        <taxon>Coleoptera</taxon>
        <taxon>Polyphaga</taxon>
        <taxon>Cucujiformia</taxon>
        <taxon>Chrysomeloidea</taxon>
        <taxon>Cerambycidae</taxon>
        <taxon>Cerambycinae</taxon>
        <taxon>Callichromatini</taxon>
        <taxon>Aromia</taxon>
    </lineage>
</organism>
<comment type="caution">
    <text evidence="1">The sequence shown here is derived from an EMBL/GenBank/DDBJ whole genome shotgun (WGS) entry which is preliminary data.</text>
</comment>